<feature type="region of interest" description="Disordered" evidence="1">
    <location>
        <begin position="103"/>
        <end position="155"/>
    </location>
</feature>
<reference evidence="3" key="2">
    <citation type="submission" date="2020-11" db="EMBL/GenBank/DDBJ databases">
        <authorList>
            <person name="McCartney M.A."/>
            <person name="Auch B."/>
            <person name="Kono T."/>
            <person name="Mallez S."/>
            <person name="Becker A."/>
            <person name="Gohl D.M."/>
            <person name="Silverstein K.A.T."/>
            <person name="Koren S."/>
            <person name="Bechman K.B."/>
            <person name="Herman A."/>
            <person name="Abrahante J.E."/>
            <person name="Garbe J."/>
        </authorList>
    </citation>
    <scope>NUCLEOTIDE SEQUENCE</scope>
    <source>
        <strain evidence="3">Duluth1</strain>
        <tissue evidence="3">Whole animal</tissue>
    </source>
</reference>
<keyword evidence="4" id="KW-1185">Reference proteome</keyword>
<dbReference type="InterPro" id="IPR036179">
    <property type="entry name" value="Ig-like_dom_sf"/>
</dbReference>
<dbReference type="EMBL" id="JAIWYP010000004">
    <property type="protein sequence ID" value="KAH3837153.1"/>
    <property type="molecule type" value="Genomic_DNA"/>
</dbReference>
<accession>A0A9D4KCS2</accession>
<protein>
    <recommendedName>
        <fullName evidence="2">Immunoglobulin I-set domain-containing protein</fullName>
    </recommendedName>
</protein>
<feature type="domain" description="Immunoglobulin I-set" evidence="2">
    <location>
        <begin position="28"/>
        <end position="63"/>
    </location>
</feature>
<evidence type="ECO:0000313" key="3">
    <source>
        <dbReference type="EMBL" id="KAH3837153.1"/>
    </source>
</evidence>
<organism evidence="3 4">
    <name type="scientific">Dreissena polymorpha</name>
    <name type="common">Zebra mussel</name>
    <name type="synonym">Mytilus polymorpha</name>
    <dbReference type="NCBI Taxonomy" id="45954"/>
    <lineage>
        <taxon>Eukaryota</taxon>
        <taxon>Metazoa</taxon>
        <taxon>Spiralia</taxon>
        <taxon>Lophotrochozoa</taxon>
        <taxon>Mollusca</taxon>
        <taxon>Bivalvia</taxon>
        <taxon>Autobranchia</taxon>
        <taxon>Heteroconchia</taxon>
        <taxon>Euheterodonta</taxon>
        <taxon>Imparidentia</taxon>
        <taxon>Neoheterodontei</taxon>
        <taxon>Myida</taxon>
        <taxon>Dreissenoidea</taxon>
        <taxon>Dreissenidae</taxon>
        <taxon>Dreissena</taxon>
    </lineage>
</organism>
<dbReference type="Gene3D" id="2.60.40.10">
    <property type="entry name" value="Immunoglobulins"/>
    <property type="match status" value="1"/>
</dbReference>
<reference evidence="3" key="1">
    <citation type="journal article" date="2019" name="bioRxiv">
        <title>The Genome of the Zebra Mussel, Dreissena polymorpha: A Resource for Invasive Species Research.</title>
        <authorList>
            <person name="McCartney M.A."/>
            <person name="Auch B."/>
            <person name="Kono T."/>
            <person name="Mallez S."/>
            <person name="Zhang Y."/>
            <person name="Obille A."/>
            <person name="Becker A."/>
            <person name="Abrahante J.E."/>
            <person name="Garbe J."/>
            <person name="Badalamenti J.P."/>
            <person name="Herman A."/>
            <person name="Mangelson H."/>
            <person name="Liachko I."/>
            <person name="Sullivan S."/>
            <person name="Sone E.D."/>
            <person name="Koren S."/>
            <person name="Silverstein K.A.T."/>
            <person name="Beckman K.B."/>
            <person name="Gohl D.M."/>
        </authorList>
    </citation>
    <scope>NUCLEOTIDE SEQUENCE</scope>
    <source>
        <strain evidence="3">Duluth1</strain>
        <tissue evidence="3">Whole animal</tissue>
    </source>
</reference>
<gene>
    <name evidence="3" type="ORF">DPMN_110532</name>
</gene>
<dbReference type="InterPro" id="IPR013783">
    <property type="entry name" value="Ig-like_fold"/>
</dbReference>
<dbReference type="InterPro" id="IPR013098">
    <property type="entry name" value="Ig_I-set"/>
</dbReference>
<dbReference type="Proteomes" id="UP000828390">
    <property type="component" value="Unassembled WGS sequence"/>
</dbReference>
<evidence type="ECO:0000259" key="2">
    <source>
        <dbReference type="Pfam" id="PF07679"/>
    </source>
</evidence>
<evidence type="ECO:0000256" key="1">
    <source>
        <dbReference type="SAM" id="MobiDB-lite"/>
    </source>
</evidence>
<name>A0A9D4KCS2_DREPO</name>
<proteinExistence type="predicted"/>
<evidence type="ECO:0000313" key="4">
    <source>
        <dbReference type="Proteomes" id="UP000828390"/>
    </source>
</evidence>
<feature type="compositionally biased region" description="Low complexity" evidence="1">
    <location>
        <begin position="106"/>
        <end position="115"/>
    </location>
</feature>
<feature type="compositionally biased region" description="Basic and acidic residues" evidence="1">
    <location>
        <begin position="120"/>
        <end position="132"/>
    </location>
</feature>
<sequence>MKDNDEIDLTRKEKKYEVEMYSGTEDSTKKTLSLRVKNIEHGDYGEYTCYAQNRIGRDQDSMILYDYSINTKPKTTTQQPRLIYPTPQITNNIPLKPGQQQIFSVNGPGTSSGNTGFNGGDRKGSQHPRPVDKGPNNHYQPSEETLPLGSRTGSTSVTSRVHVIGLITSLFLTLLR</sequence>
<dbReference type="Pfam" id="PF07679">
    <property type="entry name" value="I-set"/>
    <property type="match status" value="1"/>
</dbReference>
<dbReference type="SUPFAM" id="SSF48726">
    <property type="entry name" value="Immunoglobulin"/>
    <property type="match status" value="1"/>
</dbReference>
<dbReference type="AlphaFoldDB" id="A0A9D4KCS2"/>
<comment type="caution">
    <text evidence="3">The sequence shown here is derived from an EMBL/GenBank/DDBJ whole genome shotgun (WGS) entry which is preliminary data.</text>
</comment>